<dbReference type="GeneID" id="70047298"/>
<reference evidence="2 3" key="1">
    <citation type="journal article" date="2016" name="Front. Microbiol.">
        <title>Comprehensive Phylogenetic Analysis of Bovine Non-aureus Staphylococci Species Based on Whole-Genome Sequencing.</title>
        <authorList>
            <person name="Naushad S."/>
            <person name="Barkema H.W."/>
            <person name="Luby C."/>
            <person name="Condas L.A."/>
            <person name="Nobrega D.B."/>
            <person name="Carson D.A."/>
            <person name="De Buck J."/>
        </authorList>
    </citation>
    <scope>NUCLEOTIDE SEQUENCE [LARGE SCALE GENOMIC DNA]</scope>
    <source>
        <strain evidence="2 3">SNUC 5959</strain>
    </source>
</reference>
<accession>A0A0A8HTZ6</accession>
<keyword evidence="1" id="KW-0472">Membrane</keyword>
<protein>
    <submittedName>
        <fullName evidence="2">Uncharacterized protein</fullName>
    </submittedName>
</protein>
<feature type="transmembrane region" description="Helical" evidence="1">
    <location>
        <begin position="12"/>
        <end position="31"/>
    </location>
</feature>
<comment type="caution">
    <text evidence="2">The sequence shown here is derived from an EMBL/GenBank/DDBJ whole genome shotgun (WGS) entry which is preliminary data.</text>
</comment>
<evidence type="ECO:0000313" key="3">
    <source>
        <dbReference type="Proteomes" id="UP000285625"/>
    </source>
</evidence>
<dbReference type="AlphaFoldDB" id="A0A0A8HTZ6"/>
<dbReference type="Pfam" id="PF19470">
    <property type="entry name" value="DUF6007"/>
    <property type="match status" value="1"/>
</dbReference>
<proteinExistence type="predicted"/>
<feature type="transmembrane region" description="Helical" evidence="1">
    <location>
        <begin position="37"/>
        <end position="59"/>
    </location>
</feature>
<keyword evidence="1" id="KW-1133">Transmembrane helix</keyword>
<dbReference type="InterPro" id="IPR046049">
    <property type="entry name" value="DUF6007"/>
</dbReference>
<dbReference type="HOGENOM" id="CLU_200253_0_0_9"/>
<keyword evidence="1" id="KW-0812">Transmembrane</keyword>
<sequence length="65" mass="7607">MNTIDEVLKSLGWLDLIFTIPMFLLFSYLPGDHMFNILINFIIVIFFSIGLVLSSHWLACRFLKK</sequence>
<dbReference type="Proteomes" id="UP000285625">
    <property type="component" value="Unassembled WGS sequence"/>
</dbReference>
<organism evidence="2 3">
    <name type="scientific">Staphylococcus hyicus</name>
    <dbReference type="NCBI Taxonomy" id="1284"/>
    <lineage>
        <taxon>Bacteria</taxon>
        <taxon>Bacillati</taxon>
        <taxon>Bacillota</taxon>
        <taxon>Bacilli</taxon>
        <taxon>Bacillales</taxon>
        <taxon>Staphylococcaceae</taxon>
        <taxon>Staphylococcus</taxon>
    </lineage>
</organism>
<gene>
    <name evidence="2" type="ORF">BUZ57_04330</name>
</gene>
<dbReference type="KEGG" id="shu:SHYC_08360"/>
<dbReference type="EMBL" id="QXVO01000009">
    <property type="protein sequence ID" value="RIO46530.1"/>
    <property type="molecule type" value="Genomic_DNA"/>
</dbReference>
<dbReference type="RefSeq" id="WP_039646134.1">
    <property type="nucleotide sequence ID" value="NZ_CP008747.1"/>
</dbReference>
<name>A0A0A8HTZ6_STAHY</name>
<evidence type="ECO:0000256" key="1">
    <source>
        <dbReference type="SAM" id="Phobius"/>
    </source>
</evidence>
<evidence type="ECO:0000313" key="2">
    <source>
        <dbReference type="EMBL" id="RIO46530.1"/>
    </source>
</evidence>